<evidence type="ECO:0000313" key="3">
    <source>
        <dbReference type="Proteomes" id="UP000308133"/>
    </source>
</evidence>
<organism evidence="2 3">
    <name type="scientific">Elsinoe australis</name>
    <dbReference type="NCBI Taxonomy" id="40998"/>
    <lineage>
        <taxon>Eukaryota</taxon>
        <taxon>Fungi</taxon>
        <taxon>Dikarya</taxon>
        <taxon>Ascomycota</taxon>
        <taxon>Pezizomycotina</taxon>
        <taxon>Dothideomycetes</taxon>
        <taxon>Dothideomycetidae</taxon>
        <taxon>Myriangiales</taxon>
        <taxon>Elsinoaceae</taxon>
        <taxon>Elsinoe</taxon>
    </lineage>
</organism>
<sequence length="123" mass="14323">MYLLGEAEYLQSDGFKRYVKQELGKQSMHVRRWYGQDFEMAFLKIGPDSTLKDFCIKFMENNMPRQKQVLADLKKLAPQLIQRTEKRIAIKRARAKPKGLPKIPRKPGSRLDDPIVVQGSDEE</sequence>
<accession>A0A4U7AUD5</accession>
<comment type="caution">
    <text evidence="2">The sequence shown here is derived from an EMBL/GenBank/DDBJ whole genome shotgun (WGS) entry which is preliminary data.</text>
</comment>
<feature type="region of interest" description="Disordered" evidence="1">
    <location>
        <begin position="92"/>
        <end position="123"/>
    </location>
</feature>
<evidence type="ECO:0000256" key="1">
    <source>
        <dbReference type="SAM" id="MobiDB-lite"/>
    </source>
</evidence>
<reference evidence="2 3" key="1">
    <citation type="submission" date="2018-02" db="EMBL/GenBank/DDBJ databases">
        <title>Draft genome sequences of Elsinoe sp., causing black scab on jojoba.</title>
        <authorList>
            <person name="Stodart B."/>
            <person name="Jeffress S."/>
            <person name="Ash G."/>
            <person name="Arun Chinnappa K."/>
        </authorList>
    </citation>
    <scope>NUCLEOTIDE SEQUENCE [LARGE SCALE GENOMIC DNA]</scope>
    <source>
        <strain evidence="2 3">Hillstone_2</strain>
    </source>
</reference>
<evidence type="ECO:0000313" key="2">
    <source>
        <dbReference type="EMBL" id="TKX22048.1"/>
    </source>
</evidence>
<name>A0A4U7AUD5_9PEZI</name>
<gene>
    <name evidence="2" type="ORF">C1H76_5681</name>
</gene>
<dbReference type="Proteomes" id="UP000308133">
    <property type="component" value="Unassembled WGS sequence"/>
</dbReference>
<dbReference type="AlphaFoldDB" id="A0A4U7AUD5"/>
<feature type="compositionally biased region" description="Basic residues" evidence="1">
    <location>
        <begin position="92"/>
        <end position="108"/>
    </location>
</feature>
<protein>
    <submittedName>
        <fullName evidence="2">Uncharacterized protein</fullName>
    </submittedName>
</protein>
<dbReference type="EMBL" id="PTQR01000074">
    <property type="protein sequence ID" value="TKX22048.1"/>
    <property type="molecule type" value="Genomic_DNA"/>
</dbReference>
<proteinExistence type="predicted"/>